<gene>
    <name evidence="3" type="ORF">EDD28_1233</name>
</gene>
<dbReference type="InterPro" id="IPR036390">
    <property type="entry name" value="WH_DNA-bd_sf"/>
</dbReference>
<dbReference type="SUPFAM" id="SSF46785">
    <property type="entry name" value="Winged helix' DNA-binding domain"/>
    <property type="match status" value="1"/>
</dbReference>
<reference evidence="3 4" key="1">
    <citation type="submission" date="2018-11" db="EMBL/GenBank/DDBJ databases">
        <title>Sequencing the genomes of 1000 actinobacteria strains.</title>
        <authorList>
            <person name="Klenk H.-P."/>
        </authorList>
    </citation>
    <scope>NUCLEOTIDE SEQUENCE [LARGE SCALE GENOMIC DNA]</scope>
    <source>
        <strain evidence="3 4">DSM 13521</strain>
    </source>
</reference>
<proteinExistence type="predicted"/>
<organism evidence="3 4">
    <name type="scientific">Salana multivorans</name>
    <dbReference type="NCBI Taxonomy" id="120377"/>
    <lineage>
        <taxon>Bacteria</taxon>
        <taxon>Bacillati</taxon>
        <taxon>Actinomycetota</taxon>
        <taxon>Actinomycetes</taxon>
        <taxon>Micrococcales</taxon>
        <taxon>Beutenbergiaceae</taxon>
        <taxon>Salana</taxon>
    </lineage>
</organism>
<dbReference type="InterPro" id="IPR005149">
    <property type="entry name" value="Tscrpt_reg_PadR_N"/>
</dbReference>
<feature type="compositionally biased region" description="Polar residues" evidence="1">
    <location>
        <begin position="227"/>
        <end position="238"/>
    </location>
</feature>
<dbReference type="InterPro" id="IPR036388">
    <property type="entry name" value="WH-like_DNA-bd_sf"/>
</dbReference>
<dbReference type="PANTHER" id="PTHR33169:SF26">
    <property type="entry name" value="CONSERVED PROTEIN"/>
    <property type="match status" value="1"/>
</dbReference>
<dbReference type="RefSeq" id="WP_123738795.1">
    <property type="nucleotide sequence ID" value="NZ_RKHQ01000001.1"/>
</dbReference>
<evidence type="ECO:0000259" key="2">
    <source>
        <dbReference type="Pfam" id="PF03551"/>
    </source>
</evidence>
<comment type="caution">
    <text evidence="3">The sequence shown here is derived from an EMBL/GenBank/DDBJ whole genome shotgun (WGS) entry which is preliminary data.</text>
</comment>
<dbReference type="OrthoDB" id="2374094at2"/>
<dbReference type="PANTHER" id="PTHR33169">
    <property type="entry name" value="PADR-FAMILY TRANSCRIPTIONAL REGULATOR"/>
    <property type="match status" value="1"/>
</dbReference>
<evidence type="ECO:0000313" key="3">
    <source>
        <dbReference type="EMBL" id="ROR96646.1"/>
    </source>
</evidence>
<dbReference type="Gene3D" id="1.10.10.10">
    <property type="entry name" value="Winged helix-like DNA-binding domain superfamily/Winged helix DNA-binding domain"/>
    <property type="match status" value="1"/>
</dbReference>
<accession>A0A3N2DA27</accession>
<dbReference type="InterPro" id="IPR052509">
    <property type="entry name" value="Metal_resp_DNA-bind_regulator"/>
</dbReference>
<evidence type="ECO:0000313" key="4">
    <source>
        <dbReference type="Proteomes" id="UP000275356"/>
    </source>
</evidence>
<dbReference type="Proteomes" id="UP000275356">
    <property type="component" value="Unassembled WGS sequence"/>
</dbReference>
<dbReference type="Pfam" id="PF03551">
    <property type="entry name" value="PadR"/>
    <property type="match status" value="1"/>
</dbReference>
<dbReference type="AlphaFoldDB" id="A0A3N2DA27"/>
<evidence type="ECO:0000256" key="1">
    <source>
        <dbReference type="SAM" id="MobiDB-lite"/>
    </source>
</evidence>
<feature type="region of interest" description="Disordered" evidence="1">
    <location>
        <begin position="185"/>
        <end position="238"/>
    </location>
</feature>
<feature type="compositionally biased region" description="Low complexity" evidence="1">
    <location>
        <begin position="191"/>
        <end position="209"/>
    </location>
</feature>
<dbReference type="EMBL" id="RKHQ01000001">
    <property type="protein sequence ID" value="ROR96646.1"/>
    <property type="molecule type" value="Genomic_DNA"/>
</dbReference>
<feature type="domain" description="Transcription regulator PadR N-terminal" evidence="2">
    <location>
        <begin position="12"/>
        <end position="96"/>
    </location>
</feature>
<keyword evidence="4" id="KW-1185">Reference proteome</keyword>
<sequence length="238" mass="26002">MRNRADVLDLAVLGRLADGPQHGYELRKSLMTTLGVFRTLSFGSLYPRLRALEERGLLTSSSTSAGDPGALPHALAGRRSRIVYELTATGKEHLAESLAAWDPTAWDDDAFDVRFSMFAVTDHTTRLRILEGRRARVLERREASRAAQAKNRERRDAYTLELQRHGLDLLERELGWLDGLIAAERTGAGPGHPAQHGPPGQHGLPAQQGFAAQHGARDTTDVRPAASSPSTDPSGTDR</sequence>
<protein>
    <submittedName>
        <fullName evidence="3">PadR family transcriptional regulator</fullName>
    </submittedName>
</protein>
<name>A0A3N2DA27_9MICO</name>